<organism evidence="2 3">
    <name type="scientific">Spodoptera littoralis</name>
    <name type="common">Egyptian cotton leafworm</name>
    <dbReference type="NCBI Taxonomy" id="7109"/>
    <lineage>
        <taxon>Eukaryota</taxon>
        <taxon>Metazoa</taxon>
        <taxon>Ecdysozoa</taxon>
        <taxon>Arthropoda</taxon>
        <taxon>Hexapoda</taxon>
        <taxon>Insecta</taxon>
        <taxon>Pterygota</taxon>
        <taxon>Neoptera</taxon>
        <taxon>Endopterygota</taxon>
        <taxon>Lepidoptera</taxon>
        <taxon>Glossata</taxon>
        <taxon>Ditrysia</taxon>
        <taxon>Noctuoidea</taxon>
        <taxon>Noctuidae</taxon>
        <taxon>Amphipyrinae</taxon>
        <taxon>Spodoptera</taxon>
    </lineage>
</organism>
<name>A0A9P0N975_SPOLI</name>
<dbReference type="Pfam" id="PF13930">
    <property type="entry name" value="Endonuclea_NS_2"/>
    <property type="match status" value="1"/>
</dbReference>
<dbReference type="InterPro" id="IPR044929">
    <property type="entry name" value="DNA/RNA_non-sp_Endonuclease_sf"/>
</dbReference>
<dbReference type="InterPro" id="IPR044925">
    <property type="entry name" value="His-Me_finger_sf"/>
</dbReference>
<evidence type="ECO:0000259" key="1">
    <source>
        <dbReference type="Pfam" id="PF13930"/>
    </source>
</evidence>
<dbReference type="Proteomes" id="UP001153321">
    <property type="component" value="Chromosome 4"/>
</dbReference>
<accession>A0A9P0N975</accession>
<proteinExistence type="predicted"/>
<sequence length="448" mass="51771">MGLFAACALNGDGHEEQCMGACYGTEKEKCRVGWSTYYKGKDCKISDKLLLRYYTEYSHGVTVKCMSDCAHFGGYYKPWCVNEDNWWLCVKEIPRNVTRKIPNSGKYQYYHCLEGCTDGWCDTYPNSWKYCDPSKTVFVSDNPTEVGTRCVTRCGVWGENIFKCYDTKKKWVNCYPSPDGTKIVKSFHQYAEKHKHTFNERGQLVSCDTISRKRRNSDYDNADVDDFDMLKLESRFNGHNSVEEMATRLEAIFTTETLRWPTPQVSGDLSDNPILQYTVRIIPTPFNKPQIILPMVVKAMYSTYTRATNRLSTYDEVNYSKQDPKPDLNDHDYIIPYSLGGTNDSYNIVPQSSALNQDGPWGRLERIIRDYITSHPTGTVDHIVVINYNFTKSYRPTSFGIRVRFYDADRQLVDENGQRLNSFSDNIYEEFYLINEESPCGNDSLPLF</sequence>
<reference evidence="2" key="1">
    <citation type="submission" date="2022-02" db="EMBL/GenBank/DDBJ databases">
        <authorList>
            <person name="King R."/>
        </authorList>
    </citation>
    <scope>NUCLEOTIDE SEQUENCE</scope>
</reference>
<dbReference type="EMBL" id="LR824535">
    <property type="protein sequence ID" value="CAH1644376.1"/>
    <property type="molecule type" value="Genomic_DNA"/>
</dbReference>
<dbReference type="SUPFAM" id="SSF54060">
    <property type="entry name" value="His-Me finger endonucleases"/>
    <property type="match status" value="1"/>
</dbReference>
<evidence type="ECO:0000313" key="2">
    <source>
        <dbReference type="EMBL" id="CAH1644376.1"/>
    </source>
</evidence>
<evidence type="ECO:0000313" key="3">
    <source>
        <dbReference type="Proteomes" id="UP001153321"/>
    </source>
</evidence>
<feature type="domain" description="Type VII secretion system protein EssD-like" evidence="1">
    <location>
        <begin position="308"/>
        <end position="402"/>
    </location>
</feature>
<keyword evidence="3" id="KW-1185">Reference proteome</keyword>
<dbReference type="AlphaFoldDB" id="A0A9P0N975"/>
<dbReference type="Gene3D" id="3.40.570.10">
    <property type="entry name" value="Extracellular Endonuclease, subunit A"/>
    <property type="match status" value="1"/>
</dbReference>
<dbReference type="InterPro" id="IPR044927">
    <property type="entry name" value="Endonuclea_NS_2"/>
</dbReference>
<gene>
    <name evidence="2" type="ORF">SPLIT_LOCUS9730</name>
</gene>
<protein>
    <recommendedName>
        <fullName evidence="1">Type VII secretion system protein EssD-like domain-containing protein</fullName>
    </recommendedName>
</protein>